<evidence type="ECO:0000256" key="8">
    <source>
        <dbReference type="SAM" id="MobiDB-lite"/>
    </source>
</evidence>
<dbReference type="GO" id="GO:0012505">
    <property type="term" value="C:endomembrane system"/>
    <property type="evidence" value="ECO:0007669"/>
    <property type="project" value="UniProtKB-SubCell"/>
</dbReference>
<evidence type="ECO:0000313" key="11">
    <source>
        <dbReference type="Proteomes" id="UP000277580"/>
    </source>
</evidence>
<dbReference type="GO" id="GO:0016020">
    <property type="term" value="C:membrane"/>
    <property type="evidence" value="ECO:0007669"/>
    <property type="project" value="InterPro"/>
</dbReference>
<keyword evidence="6 9" id="KW-1133">Transmembrane helix</keyword>
<feature type="transmembrane region" description="Helical" evidence="9">
    <location>
        <begin position="468"/>
        <end position="489"/>
    </location>
</feature>
<dbReference type="SUPFAM" id="SSF103473">
    <property type="entry name" value="MFS general substrate transporter"/>
    <property type="match status" value="1"/>
</dbReference>
<feature type="compositionally biased region" description="Low complexity" evidence="8">
    <location>
        <begin position="27"/>
        <end position="38"/>
    </location>
</feature>
<evidence type="ECO:0000256" key="9">
    <source>
        <dbReference type="SAM" id="Phobius"/>
    </source>
</evidence>
<feature type="transmembrane region" description="Helical" evidence="9">
    <location>
        <begin position="431"/>
        <end position="448"/>
    </location>
</feature>
<feature type="transmembrane region" description="Helical" evidence="9">
    <location>
        <begin position="272"/>
        <end position="295"/>
    </location>
</feature>
<evidence type="ECO:0000256" key="5">
    <source>
        <dbReference type="ARBA" id="ARBA00022970"/>
    </source>
</evidence>
<dbReference type="EMBL" id="ML119165">
    <property type="protein sequence ID" value="RPB08318.1"/>
    <property type="molecule type" value="Genomic_DNA"/>
</dbReference>
<dbReference type="Proteomes" id="UP000277580">
    <property type="component" value="Unassembled WGS sequence"/>
</dbReference>
<keyword evidence="7 9" id="KW-0472">Membrane</keyword>
<evidence type="ECO:0000256" key="4">
    <source>
        <dbReference type="ARBA" id="ARBA00022692"/>
    </source>
</evidence>
<evidence type="ECO:0008006" key="12">
    <source>
        <dbReference type="Google" id="ProtNLM"/>
    </source>
</evidence>
<keyword evidence="11" id="KW-1185">Reference proteome</keyword>
<dbReference type="GO" id="GO:0051453">
    <property type="term" value="P:regulation of intracellular pH"/>
    <property type="evidence" value="ECO:0007669"/>
    <property type="project" value="TreeGrafter"/>
</dbReference>
<proteinExistence type="inferred from homology"/>
<feature type="transmembrane region" description="Helical" evidence="9">
    <location>
        <begin position="69"/>
        <end position="94"/>
    </location>
</feature>
<evidence type="ECO:0000313" key="10">
    <source>
        <dbReference type="EMBL" id="RPB08318.1"/>
    </source>
</evidence>
<evidence type="ECO:0000256" key="7">
    <source>
        <dbReference type="ARBA" id="ARBA00023136"/>
    </source>
</evidence>
<dbReference type="OrthoDB" id="5965864at2759"/>
<comment type="subcellular location">
    <subcellularLocation>
        <location evidence="1">Endomembrane system</location>
        <topology evidence="1">Multi-pass membrane protein</topology>
    </subcellularLocation>
</comment>
<organism evidence="10 11">
    <name type="scientific">Morchella conica CCBAS932</name>
    <dbReference type="NCBI Taxonomy" id="1392247"/>
    <lineage>
        <taxon>Eukaryota</taxon>
        <taxon>Fungi</taxon>
        <taxon>Dikarya</taxon>
        <taxon>Ascomycota</taxon>
        <taxon>Pezizomycotina</taxon>
        <taxon>Pezizomycetes</taxon>
        <taxon>Pezizales</taxon>
        <taxon>Morchellaceae</taxon>
        <taxon>Morchella</taxon>
    </lineage>
</organism>
<feature type="transmembrane region" description="Helical" evidence="9">
    <location>
        <begin position="398"/>
        <end position="419"/>
    </location>
</feature>
<reference evidence="10 11" key="1">
    <citation type="journal article" date="2018" name="Nat. Ecol. Evol.">
        <title>Pezizomycetes genomes reveal the molecular basis of ectomycorrhizal truffle lifestyle.</title>
        <authorList>
            <person name="Murat C."/>
            <person name="Payen T."/>
            <person name="Noel B."/>
            <person name="Kuo A."/>
            <person name="Morin E."/>
            <person name="Chen J."/>
            <person name="Kohler A."/>
            <person name="Krizsan K."/>
            <person name="Balestrini R."/>
            <person name="Da Silva C."/>
            <person name="Montanini B."/>
            <person name="Hainaut M."/>
            <person name="Levati E."/>
            <person name="Barry K.W."/>
            <person name="Belfiori B."/>
            <person name="Cichocki N."/>
            <person name="Clum A."/>
            <person name="Dockter R.B."/>
            <person name="Fauchery L."/>
            <person name="Guy J."/>
            <person name="Iotti M."/>
            <person name="Le Tacon F."/>
            <person name="Lindquist E.A."/>
            <person name="Lipzen A."/>
            <person name="Malagnac F."/>
            <person name="Mello A."/>
            <person name="Molinier V."/>
            <person name="Miyauchi S."/>
            <person name="Poulain J."/>
            <person name="Riccioni C."/>
            <person name="Rubini A."/>
            <person name="Sitrit Y."/>
            <person name="Splivallo R."/>
            <person name="Traeger S."/>
            <person name="Wang M."/>
            <person name="Zifcakova L."/>
            <person name="Wipf D."/>
            <person name="Zambonelli A."/>
            <person name="Paolocci F."/>
            <person name="Nowrousian M."/>
            <person name="Ottonello S."/>
            <person name="Baldrian P."/>
            <person name="Spatafora J.W."/>
            <person name="Henrissat B."/>
            <person name="Nagy L.G."/>
            <person name="Aury J.M."/>
            <person name="Wincker P."/>
            <person name="Grigoriev I.V."/>
            <person name="Bonfante P."/>
            <person name="Martin F.M."/>
        </authorList>
    </citation>
    <scope>NUCLEOTIDE SEQUENCE [LARGE SCALE GENOMIC DNA]</scope>
    <source>
        <strain evidence="10 11">CCBAS932</strain>
    </source>
</reference>
<dbReference type="InParanoid" id="A0A3N4KFR5"/>
<name>A0A3N4KFR5_9PEZI</name>
<comment type="similarity">
    <text evidence="2">Belongs to the battenin family.</text>
</comment>
<keyword evidence="5" id="KW-0029">Amino-acid transport</keyword>
<evidence type="ECO:0000256" key="2">
    <source>
        <dbReference type="ARBA" id="ARBA00007467"/>
    </source>
</evidence>
<evidence type="ECO:0000256" key="3">
    <source>
        <dbReference type="ARBA" id="ARBA00022448"/>
    </source>
</evidence>
<dbReference type="InterPro" id="IPR003492">
    <property type="entry name" value="Battenin_disease_Cln3"/>
</dbReference>
<protein>
    <recommendedName>
        <fullName evidence="12">Protein BTN</fullName>
    </recommendedName>
</protein>
<gene>
    <name evidence="10" type="ORF">P167DRAFT_549073</name>
</gene>
<feature type="region of interest" description="Disordered" evidence="8">
    <location>
        <begin position="1"/>
        <end position="59"/>
    </location>
</feature>
<feature type="transmembrane region" description="Helical" evidence="9">
    <location>
        <begin position="114"/>
        <end position="134"/>
    </location>
</feature>
<evidence type="ECO:0000256" key="1">
    <source>
        <dbReference type="ARBA" id="ARBA00004127"/>
    </source>
</evidence>
<sequence length="621" mass="68048">MSRSNSKNPPIRGNASQKPPLNRGYNSASRILSRQSSSNGKGSKPVYNTFPPKNRRIDSRAHMEQRKTLSLIALFSVPALLSFSFWMFGTLVTMQFGVVLTAANDLVGNSAPPGLILFAYTLPSVLVRTFVPYIKFPKVSDLFSYFYSPQASDYWRAHTPGGIHTPGTPGFGLKKGDKVSQEINYAARLSVCAASSFLGLQMLAWADNVGIRMLGIAFASLSSNLGDMSFYQLATRYPSMISRSFGGYAAGSGAAGLVGSFIYTLLTSSFGVTPSAVLSGIGVVPSIMLMTYFFVLPSPKECDEAALASGTDIDEIQMEEVGGAGKEEMISDLKLGDKLRLVRPMVIGYMAPLAILMFLENITTQGILPTIIYHLPFSSAFTSSASLLNTIFTSTRSFYPFFFTTYQFAIFFGRTSITLFRLPGGNSGSSFAYWILCAIESIIFVTMLNQSWSMLPSSFTDNPDGNVLFSPFVVMALIFSMGLCGGLGMSNTYWRVSKKPLPEAVWNALDKARSKRLRKKERSFDTQEDGISTPLDGEQDGYFAPRPRLRKLVSMRGSAGERLLSEEMEEPGSEASVNIKRTQEEETAVREFLISTIALPDTFAIMVASIKFKYIMIQDAA</sequence>
<dbReference type="GO" id="GO:0006865">
    <property type="term" value="P:amino acid transport"/>
    <property type="evidence" value="ECO:0007669"/>
    <property type="project" value="UniProtKB-KW"/>
</dbReference>
<dbReference type="Pfam" id="PF02487">
    <property type="entry name" value="CLN3"/>
    <property type="match status" value="2"/>
</dbReference>
<dbReference type="GO" id="GO:0005773">
    <property type="term" value="C:vacuole"/>
    <property type="evidence" value="ECO:0007669"/>
    <property type="project" value="TreeGrafter"/>
</dbReference>
<feature type="compositionally biased region" description="Polar residues" evidence="8">
    <location>
        <begin position="1"/>
        <end position="19"/>
    </location>
</feature>
<dbReference type="PANTHER" id="PTHR10981">
    <property type="entry name" value="BATTENIN"/>
    <property type="match status" value="1"/>
</dbReference>
<dbReference type="PANTHER" id="PTHR10981:SF0">
    <property type="entry name" value="BATTENIN"/>
    <property type="match status" value="1"/>
</dbReference>
<keyword evidence="3" id="KW-0813">Transport</keyword>
<dbReference type="InterPro" id="IPR036259">
    <property type="entry name" value="MFS_trans_sf"/>
</dbReference>
<feature type="transmembrane region" description="Helical" evidence="9">
    <location>
        <begin position="341"/>
        <end position="359"/>
    </location>
</feature>
<accession>A0A3N4KFR5</accession>
<keyword evidence="4 9" id="KW-0812">Transmembrane</keyword>
<feature type="transmembrane region" description="Helical" evidence="9">
    <location>
        <begin position="245"/>
        <end position="266"/>
    </location>
</feature>
<dbReference type="PRINTS" id="PR01315">
    <property type="entry name" value="BATTENIN"/>
</dbReference>
<dbReference type="AlphaFoldDB" id="A0A3N4KFR5"/>
<evidence type="ECO:0000256" key="6">
    <source>
        <dbReference type="ARBA" id="ARBA00022989"/>
    </source>
</evidence>